<dbReference type="VEuPathDB" id="FungiDB:CHGG_07111"/>
<dbReference type="PANTHER" id="PTHR28266">
    <property type="entry name" value="54S RIBOSOMAL PROTEIN L20, MITOCHONDRIAL"/>
    <property type="match status" value="1"/>
</dbReference>
<dbReference type="RefSeq" id="XP_001224767.1">
    <property type="nucleotide sequence ID" value="XM_001224766.1"/>
</dbReference>
<dbReference type="InParanoid" id="Q2GY43"/>
<organism evidence="2 3">
    <name type="scientific">Chaetomium globosum (strain ATCC 6205 / CBS 148.51 / DSM 1962 / NBRC 6347 / NRRL 1970)</name>
    <name type="common">Soil fungus</name>
    <dbReference type="NCBI Taxonomy" id="306901"/>
    <lineage>
        <taxon>Eukaryota</taxon>
        <taxon>Fungi</taxon>
        <taxon>Dikarya</taxon>
        <taxon>Ascomycota</taxon>
        <taxon>Pezizomycotina</taxon>
        <taxon>Sordariomycetes</taxon>
        <taxon>Sordariomycetidae</taxon>
        <taxon>Sordariales</taxon>
        <taxon>Chaetomiaceae</taxon>
        <taxon>Chaetomium</taxon>
    </lineage>
</organism>
<dbReference type="InterPro" id="IPR024388">
    <property type="entry name" value="Ribosomal_mL58"/>
</dbReference>
<dbReference type="AlphaFoldDB" id="Q2GY43"/>
<dbReference type="OrthoDB" id="6021263at2759"/>
<dbReference type="Proteomes" id="UP000001056">
    <property type="component" value="Unassembled WGS sequence"/>
</dbReference>
<feature type="compositionally biased region" description="Polar residues" evidence="1">
    <location>
        <begin position="119"/>
        <end position="132"/>
    </location>
</feature>
<dbReference type="OMA" id="CSQFFVG"/>
<evidence type="ECO:0000256" key="1">
    <source>
        <dbReference type="SAM" id="MobiDB-lite"/>
    </source>
</evidence>
<dbReference type="eggNOG" id="ENOG502S0A4">
    <property type="taxonomic scope" value="Eukaryota"/>
</dbReference>
<dbReference type="GeneID" id="4393196"/>
<evidence type="ECO:0008006" key="4">
    <source>
        <dbReference type="Google" id="ProtNLM"/>
    </source>
</evidence>
<gene>
    <name evidence="2" type="ORF">CHGG_07111</name>
</gene>
<protein>
    <recommendedName>
        <fullName evidence="4">60S ribosomal protein L20</fullName>
    </recommendedName>
</protein>
<feature type="region of interest" description="Disordered" evidence="1">
    <location>
        <begin position="52"/>
        <end position="84"/>
    </location>
</feature>
<feature type="region of interest" description="Disordered" evidence="1">
    <location>
        <begin position="119"/>
        <end position="158"/>
    </location>
</feature>
<dbReference type="GO" id="GO:0003735">
    <property type="term" value="F:structural constituent of ribosome"/>
    <property type="evidence" value="ECO:0007669"/>
    <property type="project" value="TreeGrafter"/>
</dbReference>
<name>Q2GY43_CHAGB</name>
<reference evidence="3" key="1">
    <citation type="journal article" date="2015" name="Genome Announc.">
        <title>Draft genome sequence of the cellulolytic fungus Chaetomium globosum.</title>
        <authorList>
            <person name="Cuomo C.A."/>
            <person name="Untereiner W.A."/>
            <person name="Ma L.-J."/>
            <person name="Grabherr M."/>
            <person name="Birren B.W."/>
        </authorList>
    </citation>
    <scope>NUCLEOTIDE SEQUENCE [LARGE SCALE GENOMIC DNA]</scope>
    <source>
        <strain evidence="3">ATCC 6205 / CBS 148.51 / DSM 1962 / NBRC 6347 / NRRL 1970</strain>
    </source>
</reference>
<dbReference type="EMBL" id="CH408033">
    <property type="protein sequence ID" value="EAQ85858.1"/>
    <property type="molecule type" value="Genomic_DNA"/>
</dbReference>
<keyword evidence="3" id="KW-1185">Reference proteome</keyword>
<dbReference type="HOGENOM" id="CLU_089054_0_0_1"/>
<evidence type="ECO:0000313" key="2">
    <source>
        <dbReference type="EMBL" id="EAQ85858.1"/>
    </source>
</evidence>
<dbReference type="GO" id="GO:0005762">
    <property type="term" value="C:mitochondrial large ribosomal subunit"/>
    <property type="evidence" value="ECO:0007669"/>
    <property type="project" value="TreeGrafter"/>
</dbReference>
<feature type="compositionally biased region" description="Low complexity" evidence="1">
    <location>
        <begin position="139"/>
        <end position="148"/>
    </location>
</feature>
<proteinExistence type="predicted"/>
<feature type="compositionally biased region" description="Polar residues" evidence="1">
    <location>
        <begin position="60"/>
        <end position="84"/>
    </location>
</feature>
<dbReference type="PANTHER" id="PTHR28266:SF1">
    <property type="entry name" value="LARGE RIBOSOMAL SUBUNIT PROTEIN ML58"/>
    <property type="match status" value="1"/>
</dbReference>
<sequence length="248" mass="27317">METIVTRPAVSCCRQVVLSAPVSSRLVLSGTTAVPSGVRQKSTSARTRRALNIPPHGSFLNPNSSAADRNARPTTGQIIYNPPSSAASVFHTPFKFLPKQDPRRRANLASELFAASTTINYPSPANNPTHHQPTPPDSTSPSSPSPTDLFPSIEGEPRYRARHHLTKADIEEMRRLRAADPVANSVQNLSMRFRCSKLFVLMCCQAPSGHREKVQAELEATKARWGPRRAAARDERRARMGMLFRGEL</sequence>
<evidence type="ECO:0000313" key="3">
    <source>
        <dbReference type="Proteomes" id="UP000001056"/>
    </source>
</evidence>
<dbReference type="Pfam" id="PF12824">
    <property type="entry name" value="MRP-L20"/>
    <property type="match status" value="1"/>
</dbReference>
<accession>Q2GY43</accession>
<dbReference type="STRING" id="306901.Q2GY43"/>